<proteinExistence type="inferred from homology"/>
<dbReference type="InterPro" id="IPR050309">
    <property type="entry name" value="Type-B_Carboxylest/Lipase"/>
</dbReference>
<dbReference type="EC" id="3.1.1.-" evidence="3"/>
<dbReference type="InterPro" id="IPR019826">
    <property type="entry name" value="Carboxylesterase_B_AS"/>
</dbReference>
<keyword evidence="2 3" id="KW-0378">Hydrolase</keyword>
<dbReference type="InterPro" id="IPR029058">
    <property type="entry name" value="AB_hydrolase_fold"/>
</dbReference>
<evidence type="ECO:0000313" key="5">
    <source>
        <dbReference type="EMBL" id="KAL1889728.1"/>
    </source>
</evidence>
<gene>
    <name evidence="5" type="ORF">Sste5346_008714</name>
</gene>
<protein>
    <recommendedName>
        <fullName evidence="3">Carboxylic ester hydrolase</fullName>
        <ecNumber evidence="3">3.1.1.-</ecNumber>
    </recommendedName>
</protein>
<evidence type="ECO:0000259" key="4">
    <source>
        <dbReference type="Pfam" id="PF00135"/>
    </source>
</evidence>
<sequence>MSTVLHHPLLGTVRGRVGVGVVQFLGLQYATLKDRLAEPELKTTYGAGETDATRLGPQVISPPTGCEDEFNLIQQTLPLDQPAFETSDRDGLLVNITAPDGAAYLPVLVFLHGGGFRTGSNMWPQYDLARLVSLAAELGTPFVGVVVSYRVGVPGFLTSKELQDAGYKPNNGLRDQRTALLWVQQFIHGFGGNPARVTLAGQSAGAVAAMLHLQSKEPLFDQLILLSGSSLLLPPVAAEVSEAAYSRAVHALDLEGLPSLDRIKALVDGPETLLYEKITPDIPLLPVIDSDLVHSRPTFETFSQGPGTIKPSLPGATWCRRLFIGDCAFDASIFYDALDHRKAGLLDIFHKSLTTSLKDQRAVNVLEQAYGITPGEPDYIIVRNILRWATDIGFHAPARTMAHNWPGPAFLYHINAPNPWNGLWQGEACHIMDVVLLFQNYNEQLPPEQQVLARQFAAAIAAFAAGEEPFPSHHEKPCGAMVYGPPAASLAFIVHDNAAAFGRRDDVAKLTETCSLDAQMDAWNRFLAGQ</sequence>
<comment type="similarity">
    <text evidence="1 3">Belongs to the type-B carboxylesterase/lipase family.</text>
</comment>
<organism evidence="5 6">
    <name type="scientific">Sporothrix stenoceras</name>
    <dbReference type="NCBI Taxonomy" id="5173"/>
    <lineage>
        <taxon>Eukaryota</taxon>
        <taxon>Fungi</taxon>
        <taxon>Dikarya</taxon>
        <taxon>Ascomycota</taxon>
        <taxon>Pezizomycotina</taxon>
        <taxon>Sordariomycetes</taxon>
        <taxon>Sordariomycetidae</taxon>
        <taxon>Ophiostomatales</taxon>
        <taxon>Ophiostomataceae</taxon>
        <taxon>Sporothrix</taxon>
    </lineage>
</organism>
<accession>A0ABR3YND6</accession>
<reference evidence="5 6" key="1">
    <citation type="journal article" date="2024" name="IMA Fungus">
        <title>IMA Genome - F19 : A genome assembly and annotation guide to empower mycologists, including annotated draft genome sequences of Ceratocystis pirilliformis, Diaporthe australafricana, Fusarium ophioides, Paecilomyces lecythidis, and Sporothrix stenoceras.</title>
        <authorList>
            <person name="Aylward J."/>
            <person name="Wilson A.M."/>
            <person name="Visagie C.M."/>
            <person name="Spraker J."/>
            <person name="Barnes I."/>
            <person name="Buitendag C."/>
            <person name="Ceriani C."/>
            <person name="Del Mar Angel L."/>
            <person name="du Plessis D."/>
            <person name="Fuchs T."/>
            <person name="Gasser K."/>
            <person name="Kramer D."/>
            <person name="Li W."/>
            <person name="Munsamy K."/>
            <person name="Piso A."/>
            <person name="Price J.L."/>
            <person name="Sonnekus B."/>
            <person name="Thomas C."/>
            <person name="van der Nest A."/>
            <person name="van Dijk A."/>
            <person name="van Heerden A."/>
            <person name="van Vuuren N."/>
            <person name="Yilmaz N."/>
            <person name="Duong T.A."/>
            <person name="van der Merwe N.A."/>
            <person name="Wingfield M.J."/>
            <person name="Wingfield B.D."/>
        </authorList>
    </citation>
    <scope>NUCLEOTIDE SEQUENCE [LARGE SCALE GENOMIC DNA]</scope>
    <source>
        <strain evidence="5 6">CMW 5346</strain>
    </source>
</reference>
<dbReference type="InterPro" id="IPR002018">
    <property type="entry name" value="CarbesteraseB"/>
</dbReference>
<feature type="domain" description="Carboxylesterase type B" evidence="4">
    <location>
        <begin position="11"/>
        <end position="471"/>
    </location>
</feature>
<evidence type="ECO:0000256" key="3">
    <source>
        <dbReference type="RuleBase" id="RU361235"/>
    </source>
</evidence>
<evidence type="ECO:0000256" key="2">
    <source>
        <dbReference type="ARBA" id="ARBA00022801"/>
    </source>
</evidence>
<comment type="caution">
    <text evidence="5">The sequence shown here is derived from an EMBL/GenBank/DDBJ whole genome shotgun (WGS) entry which is preliminary data.</text>
</comment>
<evidence type="ECO:0000256" key="1">
    <source>
        <dbReference type="ARBA" id="ARBA00005964"/>
    </source>
</evidence>
<evidence type="ECO:0000313" key="6">
    <source>
        <dbReference type="Proteomes" id="UP001583186"/>
    </source>
</evidence>
<dbReference type="Pfam" id="PF00135">
    <property type="entry name" value="COesterase"/>
    <property type="match status" value="1"/>
</dbReference>
<dbReference type="PANTHER" id="PTHR11559">
    <property type="entry name" value="CARBOXYLESTERASE"/>
    <property type="match status" value="1"/>
</dbReference>
<name>A0ABR3YND6_9PEZI</name>
<keyword evidence="6" id="KW-1185">Reference proteome</keyword>
<dbReference type="Gene3D" id="3.40.50.1820">
    <property type="entry name" value="alpha/beta hydrolase"/>
    <property type="match status" value="1"/>
</dbReference>
<dbReference type="PROSITE" id="PS00122">
    <property type="entry name" value="CARBOXYLESTERASE_B_1"/>
    <property type="match status" value="1"/>
</dbReference>
<dbReference type="EMBL" id="JAWCUI010000070">
    <property type="protein sequence ID" value="KAL1889728.1"/>
    <property type="molecule type" value="Genomic_DNA"/>
</dbReference>
<dbReference type="SUPFAM" id="SSF53474">
    <property type="entry name" value="alpha/beta-Hydrolases"/>
    <property type="match status" value="1"/>
</dbReference>
<dbReference type="Proteomes" id="UP001583186">
    <property type="component" value="Unassembled WGS sequence"/>
</dbReference>